<evidence type="ECO:0000256" key="4">
    <source>
        <dbReference type="ARBA" id="ARBA00022642"/>
    </source>
</evidence>
<protein>
    <recommendedName>
        <fullName evidence="11">Probable nicotinate-nucleotide adenylyltransferase</fullName>
        <ecNumber evidence="11">2.7.7.18</ecNumber>
    </recommendedName>
    <alternativeName>
        <fullName evidence="11">Deamido-NAD(+) diphosphorylase</fullName>
    </alternativeName>
    <alternativeName>
        <fullName evidence="11">Deamido-NAD(+) pyrophosphorylase</fullName>
    </alternativeName>
    <alternativeName>
        <fullName evidence="11">Nicotinate mononucleotide adenylyltransferase</fullName>
        <shortName evidence="11">NaMN adenylyltransferase</shortName>
    </alternativeName>
</protein>
<evidence type="ECO:0000313" key="14">
    <source>
        <dbReference type="Proteomes" id="UP000054262"/>
    </source>
</evidence>
<comment type="similarity">
    <text evidence="3 11">Belongs to the NadD family.</text>
</comment>
<keyword evidence="8 11" id="KW-0067">ATP-binding</keyword>
<accession>A0P7U8</accession>
<dbReference type="AlphaFoldDB" id="A0P7U8"/>
<comment type="pathway">
    <text evidence="2 11">Cofactor biosynthesis; NAD(+) biosynthesis; deamido-NAD(+) from nicotinate D-ribonucleotide: step 1/1.</text>
</comment>
<evidence type="ECO:0000256" key="5">
    <source>
        <dbReference type="ARBA" id="ARBA00022679"/>
    </source>
</evidence>
<evidence type="ECO:0000256" key="11">
    <source>
        <dbReference type="HAMAP-Rule" id="MF_00244"/>
    </source>
</evidence>
<keyword evidence="6 11" id="KW-0548">Nucleotidyltransferase</keyword>
<evidence type="ECO:0000256" key="2">
    <source>
        <dbReference type="ARBA" id="ARBA00005019"/>
    </source>
</evidence>
<dbReference type="UniPathway" id="UPA00253">
    <property type="reaction ID" value="UER00332"/>
</dbReference>
<evidence type="ECO:0000313" key="13">
    <source>
        <dbReference type="EMBL" id="EAV47608.1"/>
    </source>
</evidence>
<dbReference type="GO" id="GO:0009435">
    <property type="term" value="P:NAD+ biosynthetic process"/>
    <property type="evidence" value="ECO:0007669"/>
    <property type="project" value="UniProtKB-UniRule"/>
</dbReference>
<dbReference type="PANTHER" id="PTHR39321">
    <property type="entry name" value="NICOTINATE-NUCLEOTIDE ADENYLYLTRANSFERASE-RELATED"/>
    <property type="match status" value="1"/>
</dbReference>
<dbReference type="InterPro" id="IPR004821">
    <property type="entry name" value="Cyt_trans-like"/>
</dbReference>
<evidence type="ECO:0000256" key="8">
    <source>
        <dbReference type="ARBA" id="ARBA00022840"/>
    </source>
</evidence>
<evidence type="ECO:0000256" key="6">
    <source>
        <dbReference type="ARBA" id="ARBA00022695"/>
    </source>
</evidence>
<sequence>MPKKLIGIFGGAFDPVHNGHSAITKYCIEKLCMEKIIVVPTGTSPLNKKLTNDNFRLEMLHKVFHEDCYEISEYEVLQSKKNNNPTYTIDTLKYLTARDEQTSYAFIMGMDSLLNLHQWFQWESLLNYCHFIVIQRKGNNVDLNTINPLLSNLIKKNTALTLDELSQNGYGGIYFAKFPLMPISSTEIRKKLSQDRDVSGLVSPEIEKYSKEFKIYHSEGQ</sequence>
<comment type="function">
    <text evidence="1 11">Catalyzes the reversible adenylation of nicotinate mononucleotide (NaMN) to nicotinic acid adenine dinucleotide (NaAD).</text>
</comment>
<dbReference type="EC" id="2.7.7.18" evidence="11"/>
<reference evidence="13 14" key="1">
    <citation type="submission" date="2006-11" db="EMBL/GenBank/DDBJ databases">
        <authorList>
            <person name="Giovannoni S."/>
            <person name="Vergin K."/>
            <person name="Ferriera S."/>
            <person name="Johnson J."/>
            <person name="Kravitz S."/>
            <person name="Beeson K."/>
            <person name="Sutton G."/>
            <person name="Rogers Y.-H."/>
            <person name="Friedman R."/>
            <person name="Frazier M."/>
            <person name="Venter J.C."/>
        </authorList>
    </citation>
    <scope>NUCLEOTIDE SEQUENCE [LARGE SCALE GENOMIC DNA]</scope>
    <source>
        <strain evidence="13 14">HTCC2181</strain>
    </source>
</reference>
<evidence type="ECO:0000256" key="1">
    <source>
        <dbReference type="ARBA" id="ARBA00002324"/>
    </source>
</evidence>
<dbReference type="GO" id="GO:0004515">
    <property type="term" value="F:nicotinate-nucleotide adenylyltransferase activity"/>
    <property type="evidence" value="ECO:0007669"/>
    <property type="project" value="UniProtKB-UniRule"/>
</dbReference>
<dbReference type="HAMAP" id="MF_00244">
    <property type="entry name" value="NaMN_adenylyltr"/>
    <property type="match status" value="1"/>
</dbReference>
<keyword evidence="4 11" id="KW-0662">Pyridine nucleotide biosynthesis</keyword>
<keyword evidence="7 11" id="KW-0547">Nucleotide-binding</keyword>
<dbReference type="Pfam" id="PF01467">
    <property type="entry name" value="CTP_transf_like"/>
    <property type="match status" value="1"/>
</dbReference>
<name>A0P7U8_9PROT</name>
<evidence type="ECO:0000256" key="7">
    <source>
        <dbReference type="ARBA" id="ARBA00022741"/>
    </source>
</evidence>
<gene>
    <name evidence="11 13" type="primary">nadD</name>
    <name evidence="13" type="ORF">MB2181_06005</name>
</gene>
<evidence type="ECO:0000256" key="10">
    <source>
        <dbReference type="ARBA" id="ARBA00048721"/>
    </source>
</evidence>
<dbReference type="Proteomes" id="UP000054262">
    <property type="component" value="Unassembled WGS sequence"/>
</dbReference>
<dbReference type="NCBIfam" id="TIGR00125">
    <property type="entry name" value="cyt_tran_rel"/>
    <property type="match status" value="1"/>
</dbReference>
<evidence type="ECO:0000256" key="3">
    <source>
        <dbReference type="ARBA" id="ARBA00009014"/>
    </source>
</evidence>
<evidence type="ECO:0000259" key="12">
    <source>
        <dbReference type="Pfam" id="PF01467"/>
    </source>
</evidence>
<dbReference type="NCBIfam" id="TIGR00482">
    <property type="entry name" value="nicotinate (nicotinamide) nucleotide adenylyltransferase"/>
    <property type="match status" value="1"/>
</dbReference>
<organism evidence="13 14">
    <name type="scientific">Methylophilales bacterium HTCC2181</name>
    <dbReference type="NCBI Taxonomy" id="383631"/>
    <lineage>
        <taxon>Bacteria</taxon>
        <taxon>Pseudomonadati</taxon>
        <taxon>Pseudomonadota</taxon>
        <taxon>Betaproteobacteria</taxon>
        <taxon>Nitrosomonadales</taxon>
        <taxon>OM43 clade</taxon>
    </lineage>
</organism>
<dbReference type="InterPro" id="IPR014729">
    <property type="entry name" value="Rossmann-like_a/b/a_fold"/>
</dbReference>
<feature type="domain" description="Cytidyltransferase-like" evidence="12">
    <location>
        <begin position="8"/>
        <end position="190"/>
    </location>
</feature>
<keyword evidence="5 11" id="KW-0808">Transferase</keyword>
<dbReference type="Gene3D" id="3.40.50.620">
    <property type="entry name" value="HUPs"/>
    <property type="match status" value="1"/>
</dbReference>
<proteinExistence type="inferred from homology"/>
<comment type="caution">
    <text evidence="13">The sequence shown here is derived from an EMBL/GenBank/DDBJ whole genome shotgun (WGS) entry which is preliminary data.</text>
</comment>
<dbReference type="CDD" id="cd02165">
    <property type="entry name" value="NMNAT"/>
    <property type="match status" value="1"/>
</dbReference>
<dbReference type="PANTHER" id="PTHR39321:SF3">
    <property type="entry name" value="PHOSPHOPANTETHEINE ADENYLYLTRANSFERASE"/>
    <property type="match status" value="1"/>
</dbReference>
<dbReference type="EMBL" id="AAUX01000001">
    <property type="protein sequence ID" value="EAV47608.1"/>
    <property type="molecule type" value="Genomic_DNA"/>
</dbReference>
<keyword evidence="14" id="KW-1185">Reference proteome</keyword>
<dbReference type="OrthoDB" id="5295945at2"/>
<dbReference type="SUPFAM" id="SSF52374">
    <property type="entry name" value="Nucleotidylyl transferase"/>
    <property type="match status" value="1"/>
</dbReference>
<comment type="catalytic activity">
    <reaction evidence="10 11">
        <text>nicotinate beta-D-ribonucleotide + ATP + H(+) = deamido-NAD(+) + diphosphate</text>
        <dbReference type="Rhea" id="RHEA:22860"/>
        <dbReference type="ChEBI" id="CHEBI:15378"/>
        <dbReference type="ChEBI" id="CHEBI:30616"/>
        <dbReference type="ChEBI" id="CHEBI:33019"/>
        <dbReference type="ChEBI" id="CHEBI:57502"/>
        <dbReference type="ChEBI" id="CHEBI:58437"/>
        <dbReference type="EC" id="2.7.7.18"/>
    </reaction>
</comment>
<keyword evidence="9 11" id="KW-0520">NAD</keyword>
<dbReference type="GO" id="GO:0005524">
    <property type="term" value="F:ATP binding"/>
    <property type="evidence" value="ECO:0007669"/>
    <property type="project" value="UniProtKB-KW"/>
</dbReference>
<evidence type="ECO:0000256" key="9">
    <source>
        <dbReference type="ARBA" id="ARBA00023027"/>
    </source>
</evidence>
<dbReference type="InterPro" id="IPR005248">
    <property type="entry name" value="NadD/NMNAT"/>
</dbReference>